<dbReference type="Proteomes" id="UP001500185">
    <property type="component" value="Unassembled WGS sequence"/>
</dbReference>
<dbReference type="Gene3D" id="3.40.1260.10">
    <property type="entry name" value="DsrEFH-like"/>
    <property type="match status" value="1"/>
</dbReference>
<dbReference type="InterPro" id="IPR027396">
    <property type="entry name" value="DsrEFH-like"/>
</dbReference>
<evidence type="ECO:0000313" key="2">
    <source>
        <dbReference type="EMBL" id="GAA0757650.1"/>
    </source>
</evidence>
<dbReference type="EMBL" id="BAAAGG010000005">
    <property type="protein sequence ID" value="GAA0757650.1"/>
    <property type="molecule type" value="Genomic_DNA"/>
</dbReference>
<feature type="signal peptide" evidence="1">
    <location>
        <begin position="1"/>
        <end position="23"/>
    </location>
</feature>
<dbReference type="InterPro" id="IPR003787">
    <property type="entry name" value="Sulphur_relay_DsrE/F-like"/>
</dbReference>
<dbReference type="RefSeq" id="WP_224453946.1">
    <property type="nucleotide sequence ID" value="NZ_BAAAGG010000005.1"/>
</dbReference>
<sequence length="140" mass="15716">MNYSITYITVLLFLILGTPQLKAQNQTGEQQNYVVLSKNIKQLKPILMTADSLAEEDGETYGEFQVVFCGKTVQDIKNNADFKLLLKQAELQNVTVTVCGLSLNAFEVDQKQLPEHLEVVENGILYGFQLKKKGFISLTI</sequence>
<dbReference type="Pfam" id="PF02635">
    <property type="entry name" value="DsrE"/>
    <property type="match status" value="1"/>
</dbReference>
<proteinExistence type="predicted"/>
<comment type="caution">
    <text evidence="2">The sequence shown here is derived from an EMBL/GenBank/DDBJ whole genome shotgun (WGS) entry which is preliminary data.</text>
</comment>
<gene>
    <name evidence="2" type="ORF">GCM10009433_14110</name>
</gene>
<keyword evidence="1" id="KW-0732">Signal</keyword>
<keyword evidence="3" id="KW-1185">Reference proteome</keyword>
<feature type="chain" id="PRO_5046255402" description="Sulfur reduction protein DsrE" evidence="1">
    <location>
        <begin position="24"/>
        <end position="140"/>
    </location>
</feature>
<dbReference type="SUPFAM" id="SSF75169">
    <property type="entry name" value="DsrEFH-like"/>
    <property type="match status" value="1"/>
</dbReference>
<evidence type="ECO:0000313" key="3">
    <source>
        <dbReference type="Proteomes" id="UP001500185"/>
    </source>
</evidence>
<evidence type="ECO:0008006" key="4">
    <source>
        <dbReference type="Google" id="ProtNLM"/>
    </source>
</evidence>
<organism evidence="2 3">
    <name type="scientific">Psychroflexus lacisalsi</name>
    <dbReference type="NCBI Taxonomy" id="503928"/>
    <lineage>
        <taxon>Bacteria</taxon>
        <taxon>Pseudomonadati</taxon>
        <taxon>Bacteroidota</taxon>
        <taxon>Flavobacteriia</taxon>
        <taxon>Flavobacteriales</taxon>
        <taxon>Flavobacteriaceae</taxon>
        <taxon>Psychroflexus</taxon>
    </lineage>
</organism>
<name>A0ABN1K7T0_9FLAO</name>
<protein>
    <recommendedName>
        <fullName evidence="4">Sulfur reduction protein DsrE</fullName>
    </recommendedName>
</protein>
<evidence type="ECO:0000256" key="1">
    <source>
        <dbReference type="SAM" id="SignalP"/>
    </source>
</evidence>
<reference evidence="3" key="1">
    <citation type="journal article" date="2019" name="Int. J. Syst. Evol. Microbiol.">
        <title>The Global Catalogue of Microorganisms (GCM) 10K type strain sequencing project: providing services to taxonomists for standard genome sequencing and annotation.</title>
        <authorList>
            <consortium name="The Broad Institute Genomics Platform"/>
            <consortium name="The Broad Institute Genome Sequencing Center for Infectious Disease"/>
            <person name="Wu L."/>
            <person name="Ma J."/>
        </authorList>
    </citation>
    <scope>NUCLEOTIDE SEQUENCE [LARGE SCALE GENOMIC DNA]</scope>
    <source>
        <strain evidence="3">JCM 16231</strain>
    </source>
</reference>
<accession>A0ABN1K7T0</accession>